<dbReference type="Proteomes" id="UP000323876">
    <property type="component" value="Unassembled WGS sequence"/>
</dbReference>
<comment type="caution">
    <text evidence="1">The sequence shown here is derived from an EMBL/GenBank/DDBJ whole genome shotgun (WGS) entry which is preliminary data.</text>
</comment>
<dbReference type="EMBL" id="VXLC01000011">
    <property type="protein sequence ID" value="KAA8886648.1"/>
    <property type="molecule type" value="Genomic_DNA"/>
</dbReference>
<protein>
    <submittedName>
        <fullName evidence="1">Uncharacterized protein</fullName>
    </submittedName>
</protein>
<gene>
    <name evidence="1" type="ORF">F3087_23015</name>
</gene>
<name>A0A5N0EB90_9NOCA</name>
<reference evidence="1 2" key="1">
    <citation type="submission" date="2019-09" db="EMBL/GenBank/DDBJ databases">
        <authorList>
            <person name="Wang X."/>
        </authorList>
    </citation>
    <scope>NUCLEOTIDE SEQUENCE [LARGE SCALE GENOMIC DNA]</scope>
    <source>
        <strain evidence="1 2">CICC 11023</strain>
    </source>
</reference>
<keyword evidence="2" id="KW-1185">Reference proteome</keyword>
<dbReference type="AlphaFoldDB" id="A0A5N0EB90"/>
<organism evidence="1 2">
    <name type="scientific">Nocardia colli</name>
    <dbReference type="NCBI Taxonomy" id="2545717"/>
    <lineage>
        <taxon>Bacteria</taxon>
        <taxon>Bacillati</taxon>
        <taxon>Actinomycetota</taxon>
        <taxon>Actinomycetes</taxon>
        <taxon>Mycobacteriales</taxon>
        <taxon>Nocardiaceae</taxon>
        <taxon>Nocardia</taxon>
    </lineage>
</organism>
<evidence type="ECO:0000313" key="2">
    <source>
        <dbReference type="Proteomes" id="UP000323876"/>
    </source>
</evidence>
<evidence type="ECO:0000313" key="1">
    <source>
        <dbReference type="EMBL" id="KAA8886648.1"/>
    </source>
</evidence>
<dbReference type="RefSeq" id="WP_150404105.1">
    <property type="nucleotide sequence ID" value="NZ_VXLC01000011.1"/>
</dbReference>
<accession>A0A5N0EB90</accession>
<dbReference type="Pfam" id="PF15586">
    <property type="entry name" value="Imm8"/>
    <property type="match status" value="1"/>
</dbReference>
<dbReference type="InterPro" id="IPR028964">
    <property type="entry name" value="Imm8"/>
</dbReference>
<dbReference type="OrthoDB" id="5521406at2"/>
<proteinExistence type="predicted"/>
<sequence>MKAELKHIHSPESVADSNSNRYLLVLERIDVALIKRHADDLLRDIERPTWPELAVEIGKIARWEFHEYRP</sequence>